<feature type="chain" id="PRO_5005893249" description="poly(ADP-ribose) glycohydrolase" evidence="7">
    <location>
        <begin position="17"/>
        <end position="748"/>
    </location>
</feature>
<dbReference type="GO" id="GO:0004649">
    <property type="term" value="F:poly(ADP-ribose) glycohydrolase activity"/>
    <property type="evidence" value="ECO:0007669"/>
    <property type="project" value="UniProtKB-EC"/>
</dbReference>
<evidence type="ECO:0000256" key="2">
    <source>
        <dbReference type="ARBA" id="ARBA00012255"/>
    </source>
</evidence>
<feature type="binding site" evidence="6">
    <location>
        <position position="548"/>
    </location>
    <ligand>
        <name>substrate</name>
    </ligand>
</feature>
<dbReference type="GO" id="GO:0005634">
    <property type="term" value="C:nucleus"/>
    <property type="evidence" value="ECO:0007669"/>
    <property type="project" value="TreeGrafter"/>
</dbReference>
<keyword evidence="3" id="KW-0378">Hydrolase</keyword>
<dbReference type="PROSITE" id="PS50015">
    <property type="entry name" value="SAP_B"/>
    <property type="match status" value="1"/>
</dbReference>
<dbReference type="InterPro" id="IPR048362">
    <property type="entry name" value="PARG_helical"/>
</dbReference>
<reference evidence="10" key="1">
    <citation type="submission" date="2017-02" db="UniProtKB">
        <authorList>
            <consortium name="WormBaseParasite"/>
        </authorList>
    </citation>
    <scope>IDENTIFICATION</scope>
</reference>
<feature type="domain" description="Saposin B-type" evidence="8">
    <location>
        <begin position="21"/>
        <end position="103"/>
    </location>
</feature>
<dbReference type="PANTHER" id="PTHR12837:SF0">
    <property type="entry name" value="POLY(ADP-RIBOSE) GLYCOHYDROLASE"/>
    <property type="match status" value="1"/>
</dbReference>
<dbReference type="Proteomes" id="UP000046393">
    <property type="component" value="Unplaced"/>
</dbReference>
<keyword evidence="9" id="KW-1185">Reference proteome</keyword>
<dbReference type="Pfam" id="PF20811">
    <property type="entry name" value="PARG_cat_N"/>
    <property type="match status" value="1"/>
</dbReference>
<evidence type="ECO:0000313" key="9">
    <source>
        <dbReference type="Proteomes" id="UP000046393"/>
    </source>
</evidence>
<dbReference type="GO" id="GO:0005975">
    <property type="term" value="P:carbohydrate metabolic process"/>
    <property type="evidence" value="ECO:0007669"/>
    <property type="project" value="InterPro"/>
</dbReference>
<dbReference type="SMART" id="SM00741">
    <property type="entry name" value="SapB"/>
    <property type="match status" value="1"/>
</dbReference>
<evidence type="ECO:0000256" key="6">
    <source>
        <dbReference type="PIRSR" id="PIRSR607724-2"/>
    </source>
</evidence>
<evidence type="ECO:0000256" key="4">
    <source>
        <dbReference type="ARBA" id="ARBA00023157"/>
    </source>
</evidence>
<sequence length="748" mass="84656">MKAVLLVLALLCTAYAYKSKGAKICNFCKAFVGGIETAMDAGEQGLVQVGDKLCDTLTKGNTLLDPICRGLVDAELPKIIKWIENNESANTICSQLHLFMDRDIEFSIEEIEDDDESSESTNNRSSTSWSNQFKQVTLDNFIPGLSDHTGYSSAPIHRKRSSKNRRSFVIHKTAVVTKYTDKNLSLIRNSPGTPKCVVRMDKQGTQCGTSEQPSELSRMGAARRNSLYGLFDKMSEESSSNNAKGNKPCFSAANKDTAAKAKVEGFRSFADLYPDLKNVSKNDYVFIDVDSINTSTPPKPYPAFSSCVDEATASQWFDNDRYVKLPFAPNRSQYTTVKAALNQICTPLNSYLDLEKCLRTISGQKDSNFENVRQYFTEVLDVDLRNKYFREVIPFMAHLALKAPELITKPIPLLRRGFNGSITLSQQQVAVLLSHAFFSTYSRLRSHSCSLPSINFKSFFDKRNLLGVEKLHCIFHYFRCLYEKMPCGVITFRRQSKAAPNWKNLEGSLSQFIALTDGTIEDDGFGMLEIDFANKYIGGGVVRFGCVQEEIRFLICPELIASCIFCEKMNVDEALIISGAQRYSNYTGYGRSFKWRPLEVNSEQLLRDRFGRYLCEVVAIDALSYHSKQIQYEIDNVNRELQKAYIGFYDQRGTDKGIATGNWGCGVYRGDPQLKSLLQLIAASANHKPLCYFTFFNQKLTDELNGMYALLMQRKVTTGRLYQLICRFCSEQYHDSRTLFSRIAEWIQ</sequence>
<name>A0A0N5AGM0_9BILA</name>
<dbReference type="WBParaSite" id="SMUV_0000347901-mRNA-1">
    <property type="protein sequence ID" value="SMUV_0000347901-mRNA-1"/>
    <property type="gene ID" value="SMUV_0000347901"/>
</dbReference>
<dbReference type="GO" id="GO:1990966">
    <property type="term" value="P:ATP generation from poly-ADP-D-ribose"/>
    <property type="evidence" value="ECO:0007669"/>
    <property type="project" value="TreeGrafter"/>
</dbReference>
<dbReference type="Gene3D" id="1.10.225.10">
    <property type="entry name" value="Saposin-like"/>
    <property type="match status" value="1"/>
</dbReference>
<keyword evidence="7" id="KW-0732">Signal</keyword>
<dbReference type="AlphaFoldDB" id="A0A0N5AGM0"/>
<dbReference type="GO" id="GO:0006282">
    <property type="term" value="P:regulation of DNA repair"/>
    <property type="evidence" value="ECO:0007669"/>
    <property type="project" value="InterPro"/>
</dbReference>
<evidence type="ECO:0000256" key="7">
    <source>
        <dbReference type="SAM" id="SignalP"/>
    </source>
</evidence>
<comment type="similarity">
    <text evidence="1">Belongs to the poly(ADP-ribose) glycohydrolase family.</text>
</comment>
<protein>
    <recommendedName>
        <fullName evidence="2">poly(ADP-ribose) glycohydrolase</fullName>
        <ecNumber evidence="2">3.2.1.143</ecNumber>
    </recommendedName>
</protein>
<dbReference type="PANTHER" id="PTHR12837">
    <property type="entry name" value="POLY ADP-RIBOSE GLYCOHYDROLASE"/>
    <property type="match status" value="1"/>
</dbReference>
<organism evidence="9 10">
    <name type="scientific">Syphacia muris</name>
    <dbReference type="NCBI Taxonomy" id="451379"/>
    <lineage>
        <taxon>Eukaryota</taxon>
        <taxon>Metazoa</taxon>
        <taxon>Ecdysozoa</taxon>
        <taxon>Nematoda</taxon>
        <taxon>Chromadorea</taxon>
        <taxon>Rhabditida</taxon>
        <taxon>Spirurina</taxon>
        <taxon>Oxyuridomorpha</taxon>
        <taxon>Oxyuroidea</taxon>
        <taxon>Oxyuridae</taxon>
        <taxon>Syphacia</taxon>
    </lineage>
</organism>
<dbReference type="InterPro" id="IPR007724">
    <property type="entry name" value="Poly_GlycHdrlase"/>
</dbReference>
<evidence type="ECO:0000256" key="1">
    <source>
        <dbReference type="ARBA" id="ARBA00009545"/>
    </source>
</evidence>
<feature type="active site" evidence="5">
    <location>
        <position position="549"/>
    </location>
</feature>
<dbReference type="GO" id="GO:0005737">
    <property type="term" value="C:cytoplasm"/>
    <property type="evidence" value="ECO:0007669"/>
    <property type="project" value="TreeGrafter"/>
</dbReference>
<dbReference type="SUPFAM" id="SSF47862">
    <property type="entry name" value="Saposin"/>
    <property type="match status" value="1"/>
</dbReference>
<dbReference type="InterPro" id="IPR008139">
    <property type="entry name" value="SaposinB_dom"/>
</dbReference>
<dbReference type="EC" id="3.2.1.143" evidence="2"/>
<feature type="active site" evidence="5">
    <location>
        <position position="531"/>
    </location>
</feature>
<feature type="binding site" evidence="6">
    <location>
        <position position="589"/>
    </location>
    <ligand>
        <name>substrate</name>
    </ligand>
</feature>
<accession>A0A0N5AGM0</accession>
<dbReference type="InterPro" id="IPR011001">
    <property type="entry name" value="Saposin-like"/>
</dbReference>
<evidence type="ECO:0000313" key="10">
    <source>
        <dbReference type="WBParaSite" id="SMUV_0000347901-mRNA-1"/>
    </source>
</evidence>
<evidence type="ECO:0000259" key="8">
    <source>
        <dbReference type="PROSITE" id="PS50015"/>
    </source>
</evidence>
<dbReference type="InterPro" id="IPR046372">
    <property type="entry name" value="PARG_cat_C"/>
</dbReference>
<dbReference type="GO" id="GO:0009225">
    <property type="term" value="P:nucleotide-sugar metabolic process"/>
    <property type="evidence" value="ECO:0007669"/>
    <property type="project" value="TreeGrafter"/>
</dbReference>
<keyword evidence="4" id="KW-1015">Disulfide bond</keyword>
<dbReference type="InterPro" id="IPR008138">
    <property type="entry name" value="SapB_2"/>
</dbReference>
<feature type="active site" evidence="5">
    <location>
        <position position="550"/>
    </location>
</feature>
<evidence type="ECO:0000256" key="5">
    <source>
        <dbReference type="PIRSR" id="PIRSR607724-1"/>
    </source>
</evidence>
<dbReference type="Pfam" id="PF03489">
    <property type="entry name" value="SapB_2"/>
    <property type="match status" value="1"/>
</dbReference>
<feature type="binding site" evidence="6">
    <location>
        <position position="534"/>
    </location>
    <ligand>
        <name>substrate</name>
    </ligand>
</feature>
<proteinExistence type="inferred from homology"/>
<evidence type="ECO:0000256" key="3">
    <source>
        <dbReference type="ARBA" id="ARBA00022801"/>
    </source>
</evidence>
<dbReference type="Pfam" id="PF05028">
    <property type="entry name" value="PARG_cat_C"/>
    <property type="match status" value="1"/>
</dbReference>
<feature type="signal peptide" evidence="7">
    <location>
        <begin position="1"/>
        <end position="16"/>
    </location>
</feature>
<dbReference type="STRING" id="451379.A0A0N5AGM0"/>